<sequence length="152" mass="16395">MRFSILSLVITIPGLTLIGAVPLTSICSKNVTECLLPSSYRSDSVPSITSLSVSMAADIPAQTKSCTHTRSSLPNKITNTATTVLSQTRSVTVVVTTNSEDMSWPPPPPQLHVLEEVPQVTGFVEDIELESRTNHASKGYRMALFPVFVPPI</sequence>
<comment type="caution">
    <text evidence="2">The sequence shown here is derived from an EMBL/GenBank/DDBJ whole genome shotgun (WGS) entry which is preliminary data.</text>
</comment>
<feature type="signal peptide" evidence="1">
    <location>
        <begin position="1"/>
        <end position="20"/>
    </location>
</feature>
<evidence type="ECO:0000256" key="1">
    <source>
        <dbReference type="SAM" id="SignalP"/>
    </source>
</evidence>
<keyword evidence="1" id="KW-0732">Signal</keyword>
<evidence type="ECO:0000313" key="2">
    <source>
        <dbReference type="EMBL" id="KAK6502785.1"/>
    </source>
</evidence>
<dbReference type="Proteomes" id="UP001370758">
    <property type="component" value="Unassembled WGS sequence"/>
</dbReference>
<protein>
    <submittedName>
        <fullName evidence="2">Uncharacterized protein</fullName>
    </submittedName>
</protein>
<keyword evidence="3" id="KW-1185">Reference proteome</keyword>
<evidence type="ECO:0000313" key="3">
    <source>
        <dbReference type="Proteomes" id="UP001370758"/>
    </source>
</evidence>
<reference evidence="2 3" key="1">
    <citation type="submission" date="2023-08" db="EMBL/GenBank/DDBJ databases">
        <authorList>
            <person name="Palmer J.M."/>
        </authorList>
    </citation>
    <scope>NUCLEOTIDE SEQUENCE [LARGE SCALE GENOMIC DNA]</scope>
    <source>
        <strain evidence="2 3">TWF481</strain>
    </source>
</reference>
<gene>
    <name evidence="2" type="ORF">TWF481_007832</name>
</gene>
<name>A0AAV9W5C7_9PEZI</name>
<dbReference type="EMBL" id="JAVHJL010000005">
    <property type="protein sequence ID" value="KAK6502785.1"/>
    <property type="molecule type" value="Genomic_DNA"/>
</dbReference>
<organism evidence="2 3">
    <name type="scientific">Arthrobotrys musiformis</name>
    <dbReference type="NCBI Taxonomy" id="47236"/>
    <lineage>
        <taxon>Eukaryota</taxon>
        <taxon>Fungi</taxon>
        <taxon>Dikarya</taxon>
        <taxon>Ascomycota</taxon>
        <taxon>Pezizomycotina</taxon>
        <taxon>Orbiliomycetes</taxon>
        <taxon>Orbiliales</taxon>
        <taxon>Orbiliaceae</taxon>
        <taxon>Arthrobotrys</taxon>
    </lineage>
</organism>
<feature type="chain" id="PRO_5043631418" evidence="1">
    <location>
        <begin position="21"/>
        <end position="152"/>
    </location>
</feature>
<dbReference type="AlphaFoldDB" id="A0AAV9W5C7"/>
<proteinExistence type="predicted"/>
<accession>A0AAV9W5C7</accession>